<evidence type="ECO:0000256" key="1">
    <source>
        <dbReference type="ARBA" id="ARBA00001933"/>
    </source>
</evidence>
<protein>
    <recommendedName>
        <fullName evidence="8">Threonine synthase N-terminal domain-containing protein</fullName>
    </recommendedName>
</protein>
<dbReference type="PANTHER" id="PTHR42690">
    <property type="entry name" value="THREONINE SYNTHASE FAMILY MEMBER"/>
    <property type="match status" value="1"/>
</dbReference>
<proteinExistence type="inferred from homology"/>
<keyword evidence="3" id="KW-0028">Amino-acid biosynthesis</keyword>
<evidence type="ECO:0000256" key="7">
    <source>
        <dbReference type="PIRSR" id="PIRSR604450-51"/>
    </source>
</evidence>
<dbReference type="PROSITE" id="PS00165">
    <property type="entry name" value="DEHYDRATASE_SER_THR"/>
    <property type="match status" value="1"/>
</dbReference>
<evidence type="ECO:0000256" key="5">
    <source>
        <dbReference type="ARBA" id="ARBA00023239"/>
    </source>
</evidence>
<dbReference type="InterPro" id="IPR000634">
    <property type="entry name" value="Ser/Thr_deHydtase_PyrdxlP-BS"/>
</dbReference>
<dbReference type="NCBIfam" id="TIGR00260">
    <property type="entry name" value="thrC"/>
    <property type="match status" value="1"/>
</dbReference>
<dbReference type="InterPro" id="IPR029144">
    <property type="entry name" value="Thr_synth_N"/>
</dbReference>
<comment type="pathway">
    <text evidence="6">Amino-acid biosynthesis.</text>
</comment>
<organism evidence="9">
    <name type="scientific">Micromonas pusilla</name>
    <name type="common">Picoplanktonic green alga</name>
    <name type="synonym">Chromulina pusilla</name>
    <dbReference type="NCBI Taxonomy" id="38833"/>
    <lineage>
        <taxon>Eukaryota</taxon>
        <taxon>Viridiplantae</taxon>
        <taxon>Chlorophyta</taxon>
        <taxon>Mamiellophyceae</taxon>
        <taxon>Mamiellales</taxon>
        <taxon>Mamiellaceae</taxon>
        <taxon>Micromonas</taxon>
    </lineage>
</organism>
<evidence type="ECO:0000259" key="8">
    <source>
        <dbReference type="Pfam" id="PF14821"/>
    </source>
</evidence>
<feature type="domain" description="Threonine synthase N-terminal" evidence="8">
    <location>
        <begin position="2"/>
        <end position="80"/>
    </location>
</feature>
<feature type="modified residue" description="N6-(pyridoxal phosphate)lysine" evidence="7">
    <location>
        <position position="111"/>
    </location>
</feature>
<reference evidence="9" key="1">
    <citation type="submission" date="2021-01" db="EMBL/GenBank/DDBJ databases">
        <authorList>
            <person name="Corre E."/>
            <person name="Pelletier E."/>
            <person name="Niang G."/>
            <person name="Scheremetjew M."/>
            <person name="Finn R."/>
            <person name="Kale V."/>
            <person name="Holt S."/>
            <person name="Cochrane G."/>
            <person name="Meng A."/>
            <person name="Brown T."/>
            <person name="Cohen L."/>
        </authorList>
    </citation>
    <scope>NUCLEOTIDE SEQUENCE</scope>
    <source>
        <strain evidence="9">CCMP1723</strain>
    </source>
</reference>
<dbReference type="Pfam" id="PF24857">
    <property type="entry name" value="THR4_C"/>
    <property type="match status" value="1"/>
</dbReference>
<dbReference type="Pfam" id="PF14821">
    <property type="entry name" value="Thr_synth_N"/>
    <property type="match status" value="1"/>
</dbReference>
<dbReference type="Gene3D" id="3.40.50.1100">
    <property type="match status" value="2"/>
</dbReference>
<evidence type="ECO:0000256" key="6">
    <source>
        <dbReference type="ARBA" id="ARBA00029440"/>
    </source>
</evidence>
<dbReference type="FunFam" id="3.90.1380.10:FF:000003">
    <property type="entry name" value="THR4p Threonine synthase"/>
    <property type="match status" value="1"/>
</dbReference>
<dbReference type="GO" id="GO:0008652">
    <property type="term" value="P:amino acid biosynthetic process"/>
    <property type="evidence" value="ECO:0007669"/>
    <property type="project" value="UniProtKB-KW"/>
</dbReference>
<dbReference type="InterPro" id="IPR004450">
    <property type="entry name" value="Thr_synthase-like"/>
</dbReference>
<dbReference type="GO" id="GO:0030170">
    <property type="term" value="F:pyridoxal phosphate binding"/>
    <property type="evidence" value="ECO:0007669"/>
    <property type="project" value="InterPro"/>
</dbReference>
<evidence type="ECO:0000313" key="9">
    <source>
        <dbReference type="EMBL" id="CAD8524670.1"/>
    </source>
</evidence>
<dbReference type="InterPro" id="IPR036052">
    <property type="entry name" value="TrpB-like_PALP_sf"/>
</dbReference>
<keyword evidence="4 7" id="KW-0663">Pyridoxal phosphate</keyword>
<dbReference type="InterPro" id="IPR051166">
    <property type="entry name" value="Threonine_Synthase"/>
</dbReference>
<comment type="similarity">
    <text evidence="2">Belongs to the threonine synthase family.</text>
</comment>
<dbReference type="PANTHER" id="PTHR42690:SF1">
    <property type="entry name" value="THREONINE SYNTHASE-LIKE 2"/>
    <property type="match status" value="1"/>
</dbReference>
<evidence type="ECO:0000256" key="3">
    <source>
        <dbReference type="ARBA" id="ARBA00022605"/>
    </source>
</evidence>
<keyword evidence="5" id="KW-0456">Lyase</keyword>
<evidence type="ECO:0000256" key="2">
    <source>
        <dbReference type="ARBA" id="ARBA00005517"/>
    </source>
</evidence>
<comment type="cofactor">
    <cofactor evidence="1 7">
        <name>pyridoxal 5'-phosphate</name>
        <dbReference type="ChEBI" id="CHEBI:597326"/>
    </cofactor>
</comment>
<sequence>MRYVSTRGFKYASLEDVILNGFAPDGGLYVPERIPVVEPDTLKSWSGLTFPELAFEVLSLFIEPSDVDPSDLRRLLDESFAAFDHPDVAPLAKTPDALVLELFHGPTMSFKDVAMGFLVSLTDHFLRRRNERRNVLVATTGDTGPAAAHAAIGRDRVHAWVLYPTGGFISDTQERQMTTVDEPNVHAVGVGGCADGGDDLDAIVAKLFADESLREECGLGSVNSVNWGRVACQTVHYFWAYLAAVGPDGLAAGERVAFAVPCGAFGNLFAGYVAGRAGLPIARLIAATNSNGAVHDVLATGVWRRRPLINTVSSAIDIVVPYNFWRTVYFALGEDAAALRAMQDEYASTGEARVPDAALERLREIFWSASVDDAATLATIGTFYGSSAIPPDAGRYLMCPHTSVAAVAAARARADDPEVGGCEVVVLATAAPCKFPEVIRRALDDLELHDVPELEHPRVAAQRELAQKETKCTLEGLENHMREALRRYPRVS</sequence>
<name>A0A7S0IKR9_MICPS</name>
<dbReference type="GO" id="GO:0016829">
    <property type="term" value="F:lyase activity"/>
    <property type="evidence" value="ECO:0007669"/>
    <property type="project" value="UniProtKB-KW"/>
</dbReference>
<dbReference type="Gene3D" id="3.90.1380.10">
    <property type="entry name" value="Threonine synthase, N-terminal domain"/>
    <property type="match status" value="1"/>
</dbReference>
<dbReference type="AlphaFoldDB" id="A0A7S0IKR9"/>
<dbReference type="SUPFAM" id="SSF53686">
    <property type="entry name" value="Tryptophan synthase beta subunit-like PLP-dependent enzymes"/>
    <property type="match status" value="1"/>
</dbReference>
<evidence type="ECO:0000256" key="4">
    <source>
        <dbReference type="ARBA" id="ARBA00022898"/>
    </source>
</evidence>
<dbReference type="EMBL" id="HBEQ01013549">
    <property type="protein sequence ID" value="CAD8524670.1"/>
    <property type="molecule type" value="Transcribed_RNA"/>
</dbReference>
<gene>
    <name evidence="9" type="ORF">MCOM1403_LOCUS10912</name>
</gene>
<dbReference type="InterPro" id="IPR037158">
    <property type="entry name" value="Thr_synth_N_sf"/>
</dbReference>
<accession>A0A7S0IKR9</accession>